<evidence type="ECO:0000313" key="1">
    <source>
        <dbReference type="EMBL" id="OWY92075.1"/>
    </source>
</evidence>
<accession>A0A225UGA8</accession>
<dbReference type="SUPFAM" id="SSF82199">
    <property type="entry name" value="SET domain"/>
    <property type="match status" value="1"/>
</dbReference>
<evidence type="ECO:0000313" key="2">
    <source>
        <dbReference type="Proteomes" id="UP000198211"/>
    </source>
</evidence>
<proteinExistence type="predicted"/>
<dbReference type="Gene3D" id="2.170.270.10">
    <property type="entry name" value="SET domain"/>
    <property type="match status" value="1"/>
</dbReference>
<sequence>MWDVQGEICCGIFANTEINAGEEVTINYSSGSGNKGVRLCGGIKCSTNLTLSTRLEFHARVVQLNAADFFLNN</sequence>
<dbReference type="Proteomes" id="UP000198211">
    <property type="component" value="Unassembled WGS sequence"/>
</dbReference>
<keyword evidence="2" id="KW-1185">Reference proteome</keyword>
<comment type="caution">
    <text evidence="1">The sequence shown here is derived from an EMBL/GenBank/DDBJ whole genome shotgun (WGS) entry which is preliminary data.</text>
</comment>
<reference evidence="2" key="1">
    <citation type="submission" date="2017-03" db="EMBL/GenBank/DDBJ databases">
        <title>Phytopthora megakarya and P. palmivora, two closely related causual agents of cacao black pod achieved similar genome size and gene model numbers by different mechanisms.</title>
        <authorList>
            <person name="Ali S."/>
            <person name="Shao J."/>
            <person name="Larry D.J."/>
            <person name="Kronmiller B."/>
            <person name="Shen D."/>
            <person name="Strem M.D."/>
            <person name="Melnick R.L."/>
            <person name="Guiltinan M.J."/>
            <person name="Tyler B.M."/>
            <person name="Meinhardt L.W."/>
            <person name="Bailey B.A."/>
        </authorList>
    </citation>
    <scope>NUCLEOTIDE SEQUENCE [LARGE SCALE GENOMIC DNA]</scope>
    <source>
        <strain evidence="2">zdho120</strain>
    </source>
</reference>
<dbReference type="AlphaFoldDB" id="A0A225UGA8"/>
<dbReference type="EMBL" id="NBNE01018865">
    <property type="protein sequence ID" value="OWY92075.1"/>
    <property type="molecule type" value="Genomic_DNA"/>
</dbReference>
<name>A0A225UGA8_9STRA</name>
<gene>
    <name evidence="1" type="ORF">PHMEG_00039069</name>
</gene>
<protein>
    <submittedName>
        <fullName evidence="1">Zinc ion binding protein</fullName>
    </submittedName>
</protein>
<organism evidence="1 2">
    <name type="scientific">Phytophthora megakarya</name>
    <dbReference type="NCBI Taxonomy" id="4795"/>
    <lineage>
        <taxon>Eukaryota</taxon>
        <taxon>Sar</taxon>
        <taxon>Stramenopiles</taxon>
        <taxon>Oomycota</taxon>
        <taxon>Peronosporomycetes</taxon>
        <taxon>Peronosporales</taxon>
        <taxon>Peronosporaceae</taxon>
        <taxon>Phytophthora</taxon>
    </lineage>
</organism>
<dbReference type="InterPro" id="IPR046341">
    <property type="entry name" value="SET_dom_sf"/>
</dbReference>